<reference evidence="2" key="1">
    <citation type="submission" date="2017-09" db="EMBL/GenBank/DDBJ databases">
        <title>Contemporary evolution of a Lepidopteran species, Heliothis virescens, in response to modern agricultural practices.</title>
        <authorList>
            <person name="Fritz M.L."/>
            <person name="Deyonke A.M."/>
            <person name="Papanicolaou A."/>
            <person name="Micinski S."/>
            <person name="Westbrook J."/>
            <person name="Gould F."/>
        </authorList>
    </citation>
    <scope>NUCLEOTIDE SEQUENCE [LARGE SCALE GENOMIC DNA]</scope>
    <source>
        <strain evidence="2">HvINT-</strain>
        <tissue evidence="2">Whole body</tissue>
    </source>
</reference>
<dbReference type="GO" id="GO:0005509">
    <property type="term" value="F:calcium ion binding"/>
    <property type="evidence" value="ECO:0007669"/>
    <property type="project" value="InterPro"/>
</dbReference>
<organism evidence="2">
    <name type="scientific">Heliothis virescens</name>
    <name type="common">Tobacco budworm moth</name>
    <dbReference type="NCBI Taxonomy" id="7102"/>
    <lineage>
        <taxon>Eukaryota</taxon>
        <taxon>Metazoa</taxon>
        <taxon>Ecdysozoa</taxon>
        <taxon>Arthropoda</taxon>
        <taxon>Hexapoda</taxon>
        <taxon>Insecta</taxon>
        <taxon>Pterygota</taxon>
        <taxon>Neoptera</taxon>
        <taxon>Endopterygota</taxon>
        <taxon>Lepidoptera</taxon>
        <taxon>Glossata</taxon>
        <taxon>Ditrysia</taxon>
        <taxon>Noctuoidea</taxon>
        <taxon>Noctuidae</taxon>
        <taxon>Heliothinae</taxon>
        <taxon>Heliothis</taxon>
    </lineage>
</organism>
<dbReference type="Gene3D" id="1.10.238.10">
    <property type="entry name" value="EF-hand"/>
    <property type="match status" value="1"/>
</dbReference>
<dbReference type="STRING" id="7102.A0A2A4K5X6"/>
<feature type="domain" description="EF-hand" evidence="1">
    <location>
        <begin position="20"/>
        <end position="55"/>
    </location>
</feature>
<dbReference type="InterPro" id="IPR002048">
    <property type="entry name" value="EF_hand_dom"/>
</dbReference>
<dbReference type="EMBL" id="NWSH01000113">
    <property type="protein sequence ID" value="PCG79426.1"/>
    <property type="molecule type" value="Genomic_DNA"/>
</dbReference>
<evidence type="ECO:0000313" key="2">
    <source>
        <dbReference type="EMBL" id="PCG79426.1"/>
    </source>
</evidence>
<comment type="caution">
    <text evidence="2">The sequence shown here is derived from an EMBL/GenBank/DDBJ whole genome shotgun (WGS) entry which is preliminary data.</text>
</comment>
<dbReference type="InterPro" id="IPR011992">
    <property type="entry name" value="EF-hand-dom_pair"/>
</dbReference>
<sequence length="124" mass="13503">MLIWPLGLIIALIDEELDKEQISILKKAFEAFDQEKKGCIGTVMVGTILGMLGHQVSDDALKEIIDEVDVDAICNSVNKSRDLNTDGEGGAGRCAGVQTVTYFVAPDGAKCKKANDMRRYLNNI</sequence>
<proteinExistence type="predicted"/>
<dbReference type="AlphaFoldDB" id="A0A2A4K5X6"/>
<evidence type="ECO:0000259" key="1">
    <source>
        <dbReference type="PROSITE" id="PS50222"/>
    </source>
</evidence>
<accession>A0A2A4K5X6</accession>
<gene>
    <name evidence="2" type="ORF">B5V51_758</name>
</gene>
<name>A0A2A4K5X6_HELVI</name>
<dbReference type="PROSITE" id="PS50222">
    <property type="entry name" value="EF_HAND_2"/>
    <property type="match status" value="1"/>
</dbReference>
<dbReference type="SUPFAM" id="SSF47473">
    <property type="entry name" value="EF-hand"/>
    <property type="match status" value="1"/>
</dbReference>
<protein>
    <recommendedName>
        <fullName evidence="1">EF-hand domain-containing protein</fullName>
    </recommendedName>
</protein>